<keyword evidence="2 7" id="KW-0963">Cytoplasm</keyword>
<dbReference type="PANTHER" id="PTHR42891">
    <property type="entry name" value="D-GLYCERO-BETA-D-MANNO-HEPTOSE-1,7-BISPHOSPHATE 7-PHOSPHATASE"/>
    <property type="match status" value="1"/>
</dbReference>
<keyword evidence="10" id="KW-0460">Magnesium</keyword>
<evidence type="ECO:0000256" key="8">
    <source>
        <dbReference type="PIRSR" id="PIRSR004682-1"/>
    </source>
</evidence>
<evidence type="ECO:0000313" key="12">
    <source>
        <dbReference type="Proteomes" id="UP001213664"/>
    </source>
</evidence>
<feature type="active site" description="Nucleophile" evidence="8">
    <location>
        <position position="10"/>
    </location>
</feature>
<dbReference type="PANTHER" id="PTHR42891:SF1">
    <property type="entry name" value="D-GLYCERO-BETA-D-MANNO-HEPTOSE-1,7-BISPHOSPHATE 7-PHOSPHATASE"/>
    <property type="match status" value="1"/>
</dbReference>
<dbReference type="InterPro" id="IPR006549">
    <property type="entry name" value="HAD-SF_hydro_IIIA"/>
</dbReference>
<feature type="binding site" evidence="10">
    <location>
        <position position="10"/>
    </location>
    <ligand>
        <name>Mg(2+)</name>
        <dbReference type="ChEBI" id="CHEBI:18420"/>
    </ligand>
</feature>
<evidence type="ECO:0000256" key="10">
    <source>
        <dbReference type="PIRSR" id="PIRSR004682-4"/>
    </source>
</evidence>
<evidence type="ECO:0000256" key="4">
    <source>
        <dbReference type="ARBA" id="ARBA00022801"/>
    </source>
</evidence>
<keyword evidence="4 7" id="KW-0378">Hydrolase</keyword>
<evidence type="ECO:0000256" key="6">
    <source>
        <dbReference type="ARBA" id="ARBA00031828"/>
    </source>
</evidence>
<dbReference type="AlphaFoldDB" id="A0AAJ5WYU7"/>
<dbReference type="InterPro" id="IPR004446">
    <property type="entry name" value="Heptose_bisP_phosphatase"/>
</dbReference>
<dbReference type="InterPro" id="IPR036412">
    <property type="entry name" value="HAD-like_sf"/>
</dbReference>
<dbReference type="NCBIfam" id="TIGR01656">
    <property type="entry name" value="Histidinol-ppas"/>
    <property type="match status" value="1"/>
</dbReference>
<keyword evidence="5 7" id="KW-0119">Carbohydrate metabolism</keyword>
<protein>
    <recommendedName>
        <fullName evidence="6 7">D,D-heptose 1,7-bisphosphate phosphatase</fullName>
        <ecNumber evidence="7">3.1.3.-</ecNumber>
    </recommendedName>
</protein>
<evidence type="ECO:0000256" key="5">
    <source>
        <dbReference type="ARBA" id="ARBA00023277"/>
    </source>
</evidence>
<dbReference type="GO" id="GO:0046872">
    <property type="term" value="F:metal ion binding"/>
    <property type="evidence" value="ECO:0007669"/>
    <property type="project" value="UniProtKB-KW"/>
</dbReference>
<dbReference type="GO" id="GO:0005975">
    <property type="term" value="P:carbohydrate metabolic process"/>
    <property type="evidence" value="ECO:0007669"/>
    <property type="project" value="InterPro"/>
</dbReference>
<evidence type="ECO:0000256" key="3">
    <source>
        <dbReference type="ARBA" id="ARBA00022723"/>
    </source>
</evidence>
<dbReference type="Proteomes" id="UP001213664">
    <property type="component" value="Chromosome"/>
</dbReference>
<gene>
    <name evidence="11" type="ORF">P0Y50_12285</name>
</gene>
<feature type="site" description="Stabilizes the phosphoryl group" evidence="9">
    <location>
        <position position="58"/>
    </location>
</feature>
<dbReference type="EC" id="3.1.3.-" evidence="7"/>
<feature type="binding site" evidence="10">
    <location>
        <position position="92"/>
    </location>
    <ligand>
        <name>Zn(2+)</name>
        <dbReference type="ChEBI" id="CHEBI:29105"/>
    </ligand>
</feature>
<proteinExistence type="inferred from homology"/>
<evidence type="ECO:0000256" key="1">
    <source>
        <dbReference type="ARBA" id="ARBA00004496"/>
    </source>
</evidence>
<dbReference type="Pfam" id="PF13242">
    <property type="entry name" value="Hydrolase_like"/>
    <property type="match status" value="1"/>
</dbReference>
<dbReference type="InterPro" id="IPR006543">
    <property type="entry name" value="Histidinol-phos"/>
</dbReference>
<evidence type="ECO:0000256" key="2">
    <source>
        <dbReference type="ARBA" id="ARBA00022490"/>
    </source>
</evidence>
<name>A0AAJ5WYU7_9CAUL</name>
<dbReference type="Gene3D" id="3.40.50.1000">
    <property type="entry name" value="HAD superfamily/HAD-like"/>
    <property type="match status" value="1"/>
</dbReference>
<organism evidence="11 12">
    <name type="scientific">Candidatus Brevundimonas colombiensis</name>
    <dbReference type="NCBI Taxonomy" id="3121376"/>
    <lineage>
        <taxon>Bacteria</taxon>
        <taxon>Pseudomonadati</taxon>
        <taxon>Pseudomonadota</taxon>
        <taxon>Alphaproteobacteria</taxon>
        <taxon>Caulobacterales</taxon>
        <taxon>Caulobacteraceae</taxon>
        <taxon>Brevundimonas</taxon>
    </lineage>
</organism>
<feature type="binding site" evidence="10">
    <location>
        <position position="129"/>
    </location>
    <ligand>
        <name>Mg(2+)</name>
        <dbReference type="ChEBI" id="CHEBI:18420"/>
    </ligand>
</feature>
<dbReference type="PIRSF" id="PIRSF004682">
    <property type="entry name" value="GmhB"/>
    <property type="match status" value="1"/>
</dbReference>
<comment type="subcellular location">
    <subcellularLocation>
        <location evidence="1 7">Cytoplasm</location>
    </subcellularLocation>
</comment>
<feature type="binding site" evidence="10">
    <location>
        <position position="12"/>
    </location>
    <ligand>
        <name>Mg(2+)</name>
        <dbReference type="ChEBI" id="CHEBI:18420"/>
    </ligand>
</feature>
<dbReference type="NCBIfam" id="TIGR01662">
    <property type="entry name" value="HAD-SF-IIIA"/>
    <property type="match status" value="1"/>
</dbReference>
<evidence type="ECO:0000256" key="9">
    <source>
        <dbReference type="PIRSR" id="PIRSR004682-3"/>
    </source>
</evidence>
<dbReference type="SUPFAM" id="SSF56784">
    <property type="entry name" value="HAD-like"/>
    <property type="match status" value="1"/>
</dbReference>
<keyword evidence="3 10" id="KW-0479">Metal-binding</keyword>
<dbReference type="EMBL" id="CP119326">
    <property type="protein sequence ID" value="WEK39310.1"/>
    <property type="molecule type" value="Genomic_DNA"/>
</dbReference>
<dbReference type="GO" id="GO:0005737">
    <property type="term" value="C:cytoplasm"/>
    <property type="evidence" value="ECO:0007669"/>
    <property type="project" value="UniProtKB-SubCell"/>
</dbReference>
<feature type="site" description="Contributes to substrate recognition" evidence="9">
    <location>
        <position position="103"/>
    </location>
</feature>
<feature type="active site" description="Proton donor" evidence="8">
    <location>
        <position position="12"/>
    </location>
</feature>
<comment type="cofactor">
    <cofactor evidence="10">
        <name>Zn(2+)</name>
        <dbReference type="ChEBI" id="CHEBI:29105"/>
    </cofactor>
</comment>
<sequence length="185" mass="19903">MSGRPAIFLDRDGVLNDVVWRDGRPASPRTVDELRIADGAVEAVQAFNAAGYLTFVVTNQPDVRRGKMTAEALDAIHAALIQTVPVDEVRACLHDNDDGCDCRKPKAGMLLDLAARWNIDLGASWMIGDMDRDTQCGRSAGVHTVLLGRDYNSGSGADVVIPDLRQAAAWILHTSLAALAPDPQD</sequence>
<dbReference type="InterPro" id="IPR023214">
    <property type="entry name" value="HAD_sf"/>
</dbReference>
<dbReference type="GO" id="GO:0016791">
    <property type="term" value="F:phosphatase activity"/>
    <property type="evidence" value="ECO:0007669"/>
    <property type="project" value="InterPro"/>
</dbReference>
<evidence type="ECO:0000313" key="11">
    <source>
        <dbReference type="EMBL" id="WEK39310.1"/>
    </source>
</evidence>
<comment type="cofactor">
    <cofactor evidence="10">
        <name>Mg(2+)</name>
        <dbReference type="ChEBI" id="CHEBI:18420"/>
    </cofactor>
</comment>
<feature type="binding site" evidence="10">
    <location>
        <position position="100"/>
    </location>
    <ligand>
        <name>Zn(2+)</name>
        <dbReference type="ChEBI" id="CHEBI:29105"/>
    </ligand>
</feature>
<keyword evidence="10" id="KW-0862">Zinc</keyword>
<feature type="site" description="Stabilizes the phosphoryl group" evidence="9">
    <location>
        <position position="104"/>
    </location>
</feature>
<evidence type="ECO:0000256" key="7">
    <source>
        <dbReference type="PIRNR" id="PIRNR004682"/>
    </source>
</evidence>
<reference evidence="11" key="1">
    <citation type="submission" date="2023-03" db="EMBL/GenBank/DDBJ databases">
        <title>Andean soil-derived lignocellulolytic bacterial consortium as a source of novel taxa and putative plastic-active enzymes.</title>
        <authorList>
            <person name="Diaz-Garcia L."/>
            <person name="Chuvochina M."/>
            <person name="Feuerriegel G."/>
            <person name="Bunk B."/>
            <person name="Sproer C."/>
            <person name="Streit W.R."/>
            <person name="Rodriguez L.M."/>
            <person name="Overmann J."/>
            <person name="Jimenez D.J."/>
        </authorList>
    </citation>
    <scope>NUCLEOTIDE SEQUENCE</scope>
    <source>
        <strain evidence="11">MAG 833</strain>
    </source>
</reference>
<dbReference type="CDD" id="cd07503">
    <property type="entry name" value="HAD_HisB-N"/>
    <property type="match status" value="1"/>
</dbReference>
<feature type="binding site" evidence="10">
    <location>
        <position position="94"/>
    </location>
    <ligand>
        <name>Zn(2+)</name>
        <dbReference type="ChEBI" id="CHEBI:29105"/>
    </ligand>
</feature>
<feature type="binding site" evidence="10">
    <location>
        <position position="102"/>
    </location>
    <ligand>
        <name>Zn(2+)</name>
        <dbReference type="ChEBI" id="CHEBI:29105"/>
    </ligand>
</feature>
<accession>A0AAJ5WYU7</accession>
<comment type="similarity">
    <text evidence="7">Belongs to the gmhB family.</text>
</comment>